<name>C1KFL4_9CAUD</name>
<protein>
    <submittedName>
        <fullName evidence="2">Cell wall-associated hydrolase</fullName>
    </submittedName>
</protein>
<reference evidence="2 3" key="1">
    <citation type="journal article" date="2009" name="Gene">
        <title>Genome of a virulent bacteriophage Lb338-1 that lyses the probiotic Lactobacillus paracasei cheese strain.</title>
        <authorList>
            <person name="Alemayehu D."/>
            <person name="Ross R.P."/>
            <person name="O'Sullivan O."/>
            <person name="Coffey A."/>
            <person name="Stanton C."/>
            <person name="Fitzgerald G.F."/>
            <person name="McAuliffe O."/>
        </authorList>
    </citation>
    <scope>NUCLEOTIDE SEQUENCE [LARGE SCALE GENOMIC DNA]</scope>
    <source>
        <strain evidence="2">Lb338-1</strain>
    </source>
</reference>
<dbReference type="EMBL" id="FJ822135">
    <property type="protein sequence ID" value="ACO37025.1"/>
    <property type="molecule type" value="Genomic_DNA"/>
</dbReference>
<feature type="compositionally biased region" description="Basic and acidic residues" evidence="1">
    <location>
        <begin position="92"/>
        <end position="107"/>
    </location>
</feature>
<accession>C1KFL4</accession>
<organism evidence="2 3">
    <name type="scientific">Lactobacillus phage Lb338-1</name>
    <dbReference type="NCBI Taxonomy" id="2892342"/>
    <lineage>
        <taxon>Viruses</taxon>
        <taxon>Duplodnaviria</taxon>
        <taxon>Heunggongvirae</taxon>
        <taxon>Uroviricota</taxon>
        <taxon>Caudoviricetes</taxon>
        <taxon>Herelleviridae</taxon>
        <taxon>Mooreparkvirus</taxon>
        <taxon>Mooreparkvirus Lb3381</taxon>
    </lineage>
</organism>
<feature type="compositionally biased region" description="Low complexity" evidence="1">
    <location>
        <begin position="109"/>
        <end position="166"/>
    </location>
</feature>
<proteinExistence type="predicted"/>
<keyword evidence="2" id="KW-0378">Hydrolase</keyword>
<keyword evidence="3" id="KW-1185">Reference proteome</keyword>
<dbReference type="Proteomes" id="UP000001878">
    <property type="component" value="Segment"/>
</dbReference>
<dbReference type="GO" id="GO:0016787">
    <property type="term" value="F:hydrolase activity"/>
    <property type="evidence" value="ECO:0007669"/>
    <property type="project" value="UniProtKB-KW"/>
</dbReference>
<dbReference type="RefSeq" id="YP_002790783.1">
    <property type="nucleotide sequence ID" value="NC_012530.1"/>
</dbReference>
<evidence type="ECO:0000256" key="1">
    <source>
        <dbReference type="SAM" id="MobiDB-lite"/>
    </source>
</evidence>
<evidence type="ECO:0000313" key="3">
    <source>
        <dbReference type="Proteomes" id="UP000001878"/>
    </source>
</evidence>
<dbReference type="GeneID" id="7750959"/>
<feature type="region of interest" description="Disordered" evidence="1">
    <location>
        <begin position="92"/>
        <end position="166"/>
    </location>
</feature>
<gene>
    <name evidence="2" type="ORF">lb338_phage_104</name>
</gene>
<dbReference type="KEGG" id="vg:7750959"/>
<sequence>MVVIHFCVNISYIGNERKYYMKNNKYMILPIMLLFASTTLYSSNNVHASSNYDIKSKVNSTKDYVKSIAKYQSIKNKPNIKVIKFTVGESNKSLHPEDYAEPKEAPKESPQQVSQVASSQQPTASVATSASTSQPQVQNVTQPSASQQQESKQSSASTANAQATSGSTVKVTFYDPAVLGASTMPGGIYSGVAANLSVYPKGTVLRITLQDGQVMTRTVNDTGEFASSNPNQLDIAIPNSQVPSWGTGTAQVQVIG</sequence>
<evidence type="ECO:0000313" key="2">
    <source>
        <dbReference type="EMBL" id="ACO37025.1"/>
    </source>
</evidence>